<proteinExistence type="predicted"/>
<dbReference type="RefSeq" id="WP_013886761.1">
    <property type="nucleotide sequence ID" value="NC_015672.1"/>
</dbReference>
<dbReference type="KEGG" id="fsi:Flexsi_1635"/>
<dbReference type="EMBL" id="CP002858">
    <property type="protein sequence ID" value="AEI15284.1"/>
    <property type="molecule type" value="Genomic_DNA"/>
</dbReference>
<keyword evidence="2" id="KW-1185">Reference proteome</keyword>
<reference evidence="2" key="2">
    <citation type="submission" date="2011-06" db="EMBL/GenBank/DDBJ databases">
        <title>The complete genome of Flexistipes sinusarabici DSM 4947.</title>
        <authorList>
            <person name="Lucas S."/>
            <person name="Han J."/>
            <person name="Lapidus A."/>
            <person name="Bruce D."/>
            <person name="Goodwin L."/>
            <person name="Pitluck S."/>
            <person name="Peters L."/>
            <person name="Kyrpides N."/>
            <person name="Mavromatis K."/>
            <person name="Ivanova N."/>
            <person name="Mikhailova N."/>
            <person name="Chertkov O."/>
            <person name="Detter J.C."/>
            <person name="Tapia R."/>
            <person name="Han C."/>
            <person name="Land M."/>
            <person name="Hauser L."/>
            <person name="Markowitz V."/>
            <person name="Cheng J.-F."/>
            <person name="Hugenholtz P."/>
            <person name="Woyke T."/>
            <person name="Wu D."/>
            <person name="Spring S."/>
            <person name="Schroeder M."/>
            <person name="Brambilla E."/>
            <person name="Klenk H.-P."/>
            <person name="Eisen J.A."/>
        </authorList>
    </citation>
    <scope>NUCLEOTIDE SEQUENCE [LARGE SCALE GENOMIC DNA]</scope>
    <source>
        <strain evidence="2">DSM 4947 / MAS 10</strain>
    </source>
</reference>
<dbReference type="Pfam" id="PF04392">
    <property type="entry name" value="ABC_sub_bind"/>
    <property type="match status" value="1"/>
</dbReference>
<dbReference type="HOGENOM" id="CLU_058196_3_1_0"/>
<dbReference type="PANTHER" id="PTHR35271">
    <property type="entry name" value="ABC TRANSPORTER, SUBSTRATE-BINDING LIPOPROTEIN-RELATED"/>
    <property type="match status" value="1"/>
</dbReference>
<gene>
    <name evidence="1" type="ordered locus">Flexsi_1635</name>
</gene>
<evidence type="ECO:0000313" key="1">
    <source>
        <dbReference type="EMBL" id="AEI15284.1"/>
    </source>
</evidence>
<sequence length="329" mass="37486">MKIFKFIYIFIIIIIPVTAVSSTSMRENKSVSIGVVLYSENFSASFRGFRDGLRDLGLINVNFEVENLHGDLSEIPEILKRFNNERINLVFATTTPVNQEIMKYNDKYGFDVIFNEVAEPVSAGLVKSLKKAGKNFTGISHIAFKLLSKRFEIFTEVFPGRDKILCFIDESDSFAKNQFQYLETFRRFHPDVKLIKVRVTNSADFAEKLDKLNLKDSSEYGIVMMPHPLFVKEFDRLKSFAMENRIPVMVIDNSLIEKGGALGYSPTFYDVGYQSAYIAVSIINGHKASDVPVQFPDKIQLALNLKILKKMGINFNESYLAYANRVVNE</sequence>
<dbReference type="CDD" id="cd06325">
    <property type="entry name" value="PBP1_ABC_unchar_transporter"/>
    <property type="match status" value="1"/>
</dbReference>
<accession>F8E982</accession>
<dbReference type="STRING" id="717231.Flexsi_1635"/>
<name>F8E982_FLESM</name>
<dbReference type="InterPro" id="IPR007487">
    <property type="entry name" value="ABC_transpt-TYRBP-like"/>
</dbReference>
<dbReference type="Gene3D" id="3.40.50.2300">
    <property type="match status" value="2"/>
</dbReference>
<organism evidence="1 2">
    <name type="scientific">Flexistipes sinusarabici (strain ATCC 49648 / DSM 4947 / MAS 10)</name>
    <dbReference type="NCBI Taxonomy" id="717231"/>
    <lineage>
        <taxon>Bacteria</taxon>
        <taxon>Pseudomonadati</taxon>
        <taxon>Deferribacterota</taxon>
        <taxon>Deferribacteres</taxon>
        <taxon>Deferribacterales</taxon>
        <taxon>Flexistipitaceae</taxon>
        <taxon>Flexistipes</taxon>
    </lineage>
</organism>
<dbReference type="eggNOG" id="COG2984">
    <property type="taxonomic scope" value="Bacteria"/>
</dbReference>
<dbReference type="AlphaFoldDB" id="F8E982"/>
<dbReference type="PANTHER" id="PTHR35271:SF1">
    <property type="entry name" value="ABC TRANSPORTER, SUBSTRATE-BINDING LIPOPROTEIN"/>
    <property type="match status" value="1"/>
</dbReference>
<dbReference type="Proteomes" id="UP000006621">
    <property type="component" value="Chromosome"/>
</dbReference>
<reference evidence="1 2" key="1">
    <citation type="journal article" date="2011" name="Stand. Genomic Sci.">
        <title>Genome sequence of the moderately thermophilic halophile Flexistipes sinusarabici strain (MAS10).</title>
        <authorList>
            <person name="Lapidus A."/>
            <person name="Chertkov O."/>
            <person name="Nolan M."/>
            <person name="Lucas S."/>
            <person name="Hammon N."/>
            <person name="Deshpande S."/>
            <person name="Cheng J.F."/>
            <person name="Tapia R."/>
            <person name="Han C."/>
            <person name="Goodwin L."/>
            <person name="Pitluck S."/>
            <person name="Liolios K."/>
            <person name="Pagani I."/>
            <person name="Ivanova N."/>
            <person name="Huntemann M."/>
            <person name="Mavromatis K."/>
            <person name="Mikhailova N."/>
            <person name="Pati A."/>
            <person name="Chen A."/>
            <person name="Palaniappan K."/>
            <person name="Land M."/>
            <person name="Hauser L."/>
            <person name="Brambilla E.M."/>
            <person name="Rohde M."/>
            <person name="Abt B."/>
            <person name="Spring S."/>
            <person name="Goker M."/>
            <person name="Bristow J."/>
            <person name="Eisen J.A."/>
            <person name="Markowitz V."/>
            <person name="Hugenholtz P."/>
            <person name="Kyrpides N.C."/>
            <person name="Klenk H.P."/>
            <person name="Woyke T."/>
        </authorList>
    </citation>
    <scope>NUCLEOTIDE SEQUENCE [LARGE SCALE GENOMIC DNA]</scope>
    <source>
        <strain evidence="2">DSM 4947 / MAS 10</strain>
    </source>
</reference>
<evidence type="ECO:0000313" key="2">
    <source>
        <dbReference type="Proteomes" id="UP000006621"/>
    </source>
</evidence>
<protein>
    <submittedName>
        <fullName evidence="1">ABC transporter substrate binding protein</fullName>
    </submittedName>
</protein>
<dbReference type="OrthoDB" id="9791879at2"/>